<sequence>MRSAKELRLTSSSDILNGWPSASSSVARRRISSPSVSMRTYARLSSTRISFPGLSSRAASMTPDVMLLARRMGPTRLFRYASAVLWSLLMVGSYAISEVSEQWLDAIDSDEDVVPLNLDGILGKTAPSGIEALARVGIEDPLVRPAHQYAAVELSLCERNVLVWTDALKRARRVAFGADEHDDVAVHLHLGHVALPQLVECADLLEFMLISGIAKDEFERLHRFDIGVAEPGVAGVELVAPLAPHSDDLAGLGRHTAAD</sequence>
<protein>
    <submittedName>
        <fullName evidence="1">Toluene-4-monooxygenase effector protein complex, benzene monooxygenase ferredoxin (Modular protein)</fullName>
    </submittedName>
</protein>
<dbReference type="GO" id="GO:0004497">
    <property type="term" value="F:monooxygenase activity"/>
    <property type="evidence" value="ECO:0007669"/>
    <property type="project" value="UniProtKB-KW"/>
</dbReference>
<accession>A0A375JBP9</accession>
<evidence type="ECO:0000313" key="1">
    <source>
        <dbReference type="EMBL" id="SPS02182.1"/>
    </source>
</evidence>
<gene>
    <name evidence="1" type="ORF">CBM2634_P160003</name>
</gene>
<proteinExistence type="predicted"/>
<dbReference type="Proteomes" id="UP000256805">
    <property type="component" value="Unassembled WGS sequence"/>
</dbReference>
<evidence type="ECO:0000313" key="2">
    <source>
        <dbReference type="Proteomes" id="UP000256805"/>
    </source>
</evidence>
<name>A0A375JBP9_9BURK</name>
<reference evidence="1 2" key="1">
    <citation type="submission" date="2018-01" db="EMBL/GenBank/DDBJ databases">
        <authorList>
            <person name="Gaut B.S."/>
            <person name="Morton B.R."/>
            <person name="Clegg M.T."/>
            <person name="Duvall M.R."/>
        </authorList>
    </citation>
    <scope>NUCLEOTIDE SEQUENCE [LARGE SCALE GENOMIC DNA]</scope>
    <source>
        <strain evidence="1">Cupriavidus taiwanensis cmp 52</strain>
    </source>
</reference>
<dbReference type="EMBL" id="OVTA01000058">
    <property type="protein sequence ID" value="SPS02182.1"/>
    <property type="molecule type" value="Genomic_DNA"/>
</dbReference>
<dbReference type="AlphaFoldDB" id="A0A375JBP9"/>
<organism evidence="1 2">
    <name type="scientific">Cupriavidus taiwanensis</name>
    <dbReference type="NCBI Taxonomy" id="164546"/>
    <lineage>
        <taxon>Bacteria</taxon>
        <taxon>Pseudomonadati</taxon>
        <taxon>Pseudomonadota</taxon>
        <taxon>Betaproteobacteria</taxon>
        <taxon>Burkholderiales</taxon>
        <taxon>Burkholderiaceae</taxon>
        <taxon>Cupriavidus</taxon>
    </lineage>
</organism>
<keyword evidence="1" id="KW-0503">Monooxygenase</keyword>
<keyword evidence="1" id="KW-0560">Oxidoreductase</keyword>